<dbReference type="RefSeq" id="WP_063186873.1">
    <property type="nucleotide sequence ID" value="NZ_CP018095.1"/>
</dbReference>
<evidence type="ECO:0000313" key="3">
    <source>
        <dbReference type="Proteomes" id="UP000182703"/>
    </source>
</evidence>
<dbReference type="NCBIfam" id="TIGR00778">
    <property type="entry name" value="ahpD_dom"/>
    <property type="match status" value="1"/>
</dbReference>
<dbReference type="EMBL" id="CP018095">
    <property type="protein sequence ID" value="APF36122.1"/>
    <property type="molecule type" value="Genomic_DNA"/>
</dbReference>
<evidence type="ECO:0000259" key="1">
    <source>
        <dbReference type="Pfam" id="PF02627"/>
    </source>
</evidence>
<organism evidence="2 3">
    <name type="scientific">Chelatococcus daeguensis</name>
    <dbReference type="NCBI Taxonomy" id="444444"/>
    <lineage>
        <taxon>Bacteria</taxon>
        <taxon>Pseudomonadati</taxon>
        <taxon>Pseudomonadota</taxon>
        <taxon>Alphaproteobacteria</taxon>
        <taxon>Hyphomicrobiales</taxon>
        <taxon>Chelatococcaceae</taxon>
        <taxon>Chelatococcus</taxon>
    </lineage>
</organism>
<sequence>MTMRTINAYGIIPDVFGTARRLNSDIEGLGLDMTLVELVKTRASQINGCAYCVHMHGGDAVKKYGEKPERLYLLPTWRESPAFDARERAALAYAEAMTRMDDHDALVQAATALDDHFSEKEVVALTALLAMINFWNRIAVGFGTQHAPV</sequence>
<dbReference type="Proteomes" id="UP000182703">
    <property type="component" value="Chromosome"/>
</dbReference>
<dbReference type="InterPro" id="IPR003779">
    <property type="entry name" value="CMD-like"/>
</dbReference>
<proteinExistence type="predicted"/>
<name>A0AAC9JS22_9HYPH</name>
<keyword evidence="3" id="KW-1185">Reference proteome</keyword>
<dbReference type="Pfam" id="PF02627">
    <property type="entry name" value="CMD"/>
    <property type="match status" value="1"/>
</dbReference>
<dbReference type="KEGG" id="cdq:BOQ54_01235"/>
<protein>
    <submittedName>
        <fullName evidence="2">Alkylhydroperoxidase</fullName>
    </submittedName>
</protein>
<dbReference type="PANTHER" id="PTHR34846:SF10">
    <property type="entry name" value="CYTOPLASMIC PROTEIN"/>
    <property type="match status" value="1"/>
</dbReference>
<dbReference type="GO" id="GO:0051920">
    <property type="term" value="F:peroxiredoxin activity"/>
    <property type="evidence" value="ECO:0007669"/>
    <property type="project" value="InterPro"/>
</dbReference>
<evidence type="ECO:0000313" key="2">
    <source>
        <dbReference type="EMBL" id="APF36122.1"/>
    </source>
</evidence>
<dbReference type="AlphaFoldDB" id="A0AAC9JS22"/>
<dbReference type="PANTHER" id="PTHR34846">
    <property type="entry name" value="4-CARBOXYMUCONOLACTONE DECARBOXYLASE FAMILY PROTEIN (AFU_ORTHOLOGUE AFUA_6G11590)"/>
    <property type="match status" value="1"/>
</dbReference>
<gene>
    <name evidence="2" type="ORF">BOQ54_01235</name>
</gene>
<dbReference type="SUPFAM" id="SSF69118">
    <property type="entry name" value="AhpD-like"/>
    <property type="match status" value="1"/>
</dbReference>
<accession>A0AAC9JS22</accession>
<feature type="domain" description="Carboxymuconolactone decarboxylase-like" evidence="1">
    <location>
        <begin position="27"/>
        <end position="96"/>
    </location>
</feature>
<reference evidence="2 3" key="1">
    <citation type="submission" date="2016-11" db="EMBL/GenBank/DDBJ databases">
        <title>Complete genome sequence of the aerobically denitrifying bacterium Chelatococcus daeguensis TAD1.</title>
        <authorList>
            <person name="Yang Y."/>
            <person name="Huang S."/>
            <person name="Lin E."/>
        </authorList>
    </citation>
    <scope>NUCLEOTIDE SEQUENCE [LARGE SCALE GENOMIC DNA]</scope>
    <source>
        <strain evidence="2 3">TAD1</strain>
    </source>
</reference>
<dbReference type="InterPro" id="IPR029032">
    <property type="entry name" value="AhpD-like"/>
</dbReference>
<dbReference type="InterPro" id="IPR004675">
    <property type="entry name" value="AhpD_core"/>
</dbReference>
<dbReference type="Gene3D" id="1.20.1290.10">
    <property type="entry name" value="AhpD-like"/>
    <property type="match status" value="1"/>
</dbReference>